<evidence type="ECO:0000256" key="3">
    <source>
        <dbReference type="ARBA" id="ARBA00022555"/>
    </source>
</evidence>
<evidence type="ECO:0000313" key="12">
    <source>
        <dbReference type="EMBL" id="QIX02155.1"/>
    </source>
</evidence>
<dbReference type="AlphaFoldDB" id="A0A6H0Y5H5"/>
<keyword evidence="8 10" id="KW-0694">RNA-binding</keyword>
<dbReference type="InterPro" id="IPR059073">
    <property type="entry name" value="TRMT11_N"/>
</dbReference>
<proteinExistence type="inferred from homology"/>
<keyword evidence="13" id="KW-1185">Reference proteome</keyword>
<keyword evidence="2" id="KW-0963">Cytoplasm</keyword>
<protein>
    <recommendedName>
        <fullName evidence="9">tRNA (guanine(10)-N(2))-methyltransferase</fullName>
        <ecNumber evidence="9">2.1.1.214</ecNumber>
    </recommendedName>
</protein>
<name>A0A6H0Y5H5_9PEZI</name>
<dbReference type="GO" id="GO:0160102">
    <property type="term" value="F:tRNA (guanine(10)-N2)-methyltransferase activity"/>
    <property type="evidence" value="ECO:0007669"/>
    <property type="project" value="UniProtKB-EC"/>
</dbReference>
<evidence type="ECO:0000259" key="11">
    <source>
        <dbReference type="Pfam" id="PF25904"/>
    </source>
</evidence>
<dbReference type="PANTHER" id="PTHR13370:SF3">
    <property type="entry name" value="TRNA (GUANINE(10)-N2)-METHYLTRANSFERASE HOMOLOG"/>
    <property type="match status" value="1"/>
</dbReference>
<dbReference type="GO" id="GO:0005737">
    <property type="term" value="C:cytoplasm"/>
    <property type="evidence" value="ECO:0007669"/>
    <property type="project" value="UniProtKB-SubCell"/>
</dbReference>
<dbReference type="PROSITE" id="PS00092">
    <property type="entry name" value="N6_MTASE"/>
    <property type="match status" value="1"/>
</dbReference>
<keyword evidence="5 10" id="KW-0808">Transferase</keyword>
<dbReference type="GO" id="GO:0008033">
    <property type="term" value="P:tRNA processing"/>
    <property type="evidence" value="ECO:0007669"/>
    <property type="project" value="UniProtKB-UniRule"/>
</dbReference>
<accession>A0A6H0Y5H5</accession>
<dbReference type="PROSITE" id="PS51627">
    <property type="entry name" value="SAM_MT_TRM11"/>
    <property type="match status" value="1"/>
</dbReference>
<organism evidence="12 13">
    <name type="scientific">Peltaster fructicola</name>
    <dbReference type="NCBI Taxonomy" id="286661"/>
    <lineage>
        <taxon>Eukaryota</taxon>
        <taxon>Fungi</taxon>
        <taxon>Dikarya</taxon>
        <taxon>Ascomycota</taxon>
        <taxon>Pezizomycotina</taxon>
        <taxon>Dothideomycetes</taxon>
        <taxon>Dothideomycetes incertae sedis</taxon>
        <taxon>Peltaster</taxon>
    </lineage>
</organism>
<dbReference type="PANTHER" id="PTHR13370">
    <property type="entry name" value="RNA METHYLASE-RELATED"/>
    <property type="match status" value="1"/>
</dbReference>
<dbReference type="EC" id="2.1.1.214" evidence="9"/>
<dbReference type="InterPro" id="IPR029063">
    <property type="entry name" value="SAM-dependent_MTases_sf"/>
</dbReference>
<comment type="similarity">
    <text evidence="10">Belongs to the class I-like SAM-binding methyltransferase superfamily. TRM11 methyltransferase family.</text>
</comment>
<dbReference type="GO" id="GO:0032259">
    <property type="term" value="P:methylation"/>
    <property type="evidence" value="ECO:0007669"/>
    <property type="project" value="UniProtKB-UniRule"/>
</dbReference>
<dbReference type="Gene3D" id="3.40.50.150">
    <property type="entry name" value="Vaccinia Virus protein VP39"/>
    <property type="match status" value="1"/>
</dbReference>
<evidence type="ECO:0000256" key="7">
    <source>
        <dbReference type="ARBA" id="ARBA00022694"/>
    </source>
</evidence>
<dbReference type="SUPFAM" id="SSF53335">
    <property type="entry name" value="S-adenosyl-L-methionine-dependent methyltransferases"/>
    <property type="match status" value="1"/>
</dbReference>
<keyword evidence="7 10" id="KW-0819">tRNA processing</keyword>
<evidence type="ECO:0000256" key="8">
    <source>
        <dbReference type="ARBA" id="ARBA00022884"/>
    </source>
</evidence>
<dbReference type="OrthoDB" id="296065at2759"/>
<feature type="domain" description="tRNA (guanine(10)-N(2))-methyltransferase TRMT11 N-terminal" evidence="11">
    <location>
        <begin position="36"/>
        <end position="169"/>
    </location>
</feature>
<gene>
    <name evidence="12" type="ORF">AMS68_007672</name>
</gene>
<comment type="subcellular location">
    <subcellularLocation>
        <location evidence="1">Cytoplasm</location>
    </subcellularLocation>
</comment>
<dbReference type="Pfam" id="PF25904">
    <property type="entry name" value="Tmrp11_N"/>
    <property type="match status" value="1"/>
</dbReference>
<evidence type="ECO:0000256" key="6">
    <source>
        <dbReference type="ARBA" id="ARBA00022691"/>
    </source>
</evidence>
<evidence type="ECO:0000256" key="1">
    <source>
        <dbReference type="ARBA" id="ARBA00004496"/>
    </source>
</evidence>
<evidence type="ECO:0000256" key="10">
    <source>
        <dbReference type="PROSITE-ProRule" id="PRU00959"/>
    </source>
</evidence>
<dbReference type="GO" id="GO:0000049">
    <property type="term" value="F:tRNA binding"/>
    <property type="evidence" value="ECO:0007669"/>
    <property type="project" value="UniProtKB-UniRule"/>
</dbReference>
<evidence type="ECO:0000256" key="4">
    <source>
        <dbReference type="ARBA" id="ARBA00022603"/>
    </source>
</evidence>
<dbReference type="InterPro" id="IPR002052">
    <property type="entry name" value="DNA_methylase_N6_adenine_CS"/>
</dbReference>
<keyword evidence="6 10" id="KW-0949">S-adenosyl-L-methionine</keyword>
<keyword evidence="3 10" id="KW-0820">tRNA-binding</keyword>
<evidence type="ECO:0000256" key="5">
    <source>
        <dbReference type="ARBA" id="ARBA00022679"/>
    </source>
</evidence>
<sequence length="457" mass="51680">MAGRISCKLLLYDESCSRELDRAESSLVDHLDIQGEKVSPFAVVSFGDEDSTRSAKLLMARSILAASIHELWGKGEDYPKLHENVKKDSSPWWPRYKSDTFRFDVDSYRGSRSSTLKRDIIESFAYMNFDGRIIMRQPDCTFTVFEDFEFKASEPHMLYLGRLIAESGRKVMNKYNLKKRRYIATTSMDAELSLITANIAQAAPGKLAYDPFMGTGSFPLACACFGALTFGSDLDGRSIRGKGTKTVASNFVQYDTSSLYLGGFAADITNTPLVTRRMLDVIVCDPPYGVREGLKVLGHVKERLRSEIFLADGTSAYLQPDYVPPRRPYSFVRMLDDILDFAAARLVDNGRLCMWMPVAGSADSDAQNEAKPEEVYEYPVPQHPCLQLDSVCQQDFNKWSRRLITYRRRCEAEVDQNALAEYQERRAVLLQGGTSTLIGDANDLNDFRKKYFQGFKE</sequence>
<reference evidence="12 13" key="1">
    <citation type="journal article" date="2016" name="Sci. Rep.">
        <title>Peltaster fructicola genome reveals evolution from an invasive phytopathogen to an ectophytic parasite.</title>
        <authorList>
            <person name="Xu C."/>
            <person name="Chen H."/>
            <person name="Gleason M.L."/>
            <person name="Xu J.R."/>
            <person name="Liu H."/>
            <person name="Zhang R."/>
            <person name="Sun G."/>
        </authorList>
    </citation>
    <scope>NUCLEOTIDE SEQUENCE [LARGE SCALE GENOMIC DNA]</scope>
    <source>
        <strain evidence="12 13">LNHT1506</strain>
    </source>
</reference>
<dbReference type="InterPro" id="IPR016691">
    <property type="entry name" value="TRMT11"/>
</dbReference>
<dbReference type="EMBL" id="CP051143">
    <property type="protein sequence ID" value="QIX02155.1"/>
    <property type="molecule type" value="Genomic_DNA"/>
</dbReference>
<dbReference type="Proteomes" id="UP000503462">
    <property type="component" value="Chromosome 5"/>
</dbReference>
<dbReference type="PIRSF" id="PIRSF017259">
    <property type="entry name" value="tRNA_mtfrase_TRM11"/>
    <property type="match status" value="1"/>
</dbReference>
<evidence type="ECO:0000313" key="13">
    <source>
        <dbReference type="Proteomes" id="UP000503462"/>
    </source>
</evidence>
<evidence type="ECO:0000256" key="9">
    <source>
        <dbReference type="ARBA" id="ARBA00066937"/>
    </source>
</evidence>
<evidence type="ECO:0000256" key="2">
    <source>
        <dbReference type="ARBA" id="ARBA00022490"/>
    </source>
</evidence>
<keyword evidence="4 10" id="KW-0489">Methyltransferase</keyword>